<keyword evidence="2" id="KW-0812">Transmembrane</keyword>
<dbReference type="EMBL" id="JAUTDP010000009">
    <property type="protein sequence ID" value="KAK3396636.1"/>
    <property type="molecule type" value="Genomic_DNA"/>
</dbReference>
<keyword evidence="3" id="KW-0732">Signal</keyword>
<sequence length="174" mass="18796">MHPASFLSVLACGFLHFGAGLALPKIPTSTTTTSVHIPREPVHSEHASFFSTTPSPTARSTASILTKKDEEQPRVGKSLHAPLMPNTPVVERTPRILTGPWDSVHRTLTKKTPAGNLEDRRSKVEGFQKRAVGKTEVLTGVGCLIAVLVVGGLGFYVARKHHKAKMPANIPRPK</sequence>
<dbReference type="Proteomes" id="UP001281003">
    <property type="component" value="Unassembled WGS sequence"/>
</dbReference>
<gene>
    <name evidence="4" type="ORF">B0T20DRAFT_471462</name>
</gene>
<keyword evidence="2" id="KW-1133">Transmembrane helix</keyword>
<feature type="signal peptide" evidence="3">
    <location>
        <begin position="1"/>
        <end position="22"/>
    </location>
</feature>
<reference evidence="4" key="2">
    <citation type="submission" date="2023-07" db="EMBL/GenBank/DDBJ databases">
        <authorList>
            <consortium name="Lawrence Berkeley National Laboratory"/>
            <person name="Haridas S."/>
            <person name="Hensen N."/>
            <person name="Bonometti L."/>
            <person name="Westerberg I."/>
            <person name="Brannstrom I.O."/>
            <person name="Guillou S."/>
            <person name="Cros-Aarteil S."/>
            <person name="Calhoun S."/>
            <person name="Kuo A."/>
            <person name="Mondo S."/>
            <person name="Pangilinan J."/>
            <person name="Riley R."/>
            <person name="LaButti K."/>
            <person name="Andreopoulos B."/>
            <person name="Lipzen A."/>
            <person name="Chen C."/>
            <person name="Yanf M."/>
            <person name="Daum C."/>
            <person name="Ng V."/>
            <person name="Clum A."/>
            <person name="Steindorff A."/>
            <person name="Ohm R."/>
            <person name="Martin F."/>
            <person name="Silar P."/>
            <person name="Natvig D."/>
            <person name="Lalanne C."/>
            <person name="Gautier V."/>
            <person name="Ament-velasquez S.L."/>
            <person name="Kruys A."/>
            <person name="Hutchinson M.I."/>
            <person name="Powell A.J."/>
            <person name="Barry K."/>
            <person name="Miller A.N."/>
            <person name="Grigoriev I.V."/>
            <person name="Debuchy R."/>
            <person name="Gladieux P."/>
            <person name="Thoren M.H."/>
            <person name="Johannesson H."/>
        </authorList>
    </citation>
    <scope>NUCLEOTIDE SEQUENCE</scope>
    <source>
        <strain evidence="4">FGSC 1904</strain>
    </source>
</reference>
<organism evidence="4 5">
    <name type="scientific">Sordaria brevicollis</name>
    <dbReference type="NCBI Taxonomy" id="83679"/>
    <lineage>
        <taxon>Eukaryota</taxon>
        <taxon>Fungi</taxon>
        <taxon>Dikarya</taxon>
        <taxon>Ascomycota</taxon>
        <taxon>Pezizomycotina</taxon>
        <taxon>Sordariomycetes</taxon>
        <taxon>Sordariomycetidae</taxon>
        <taxon>Sordariales</taxon>
        <taxon>Sordariaceae</taxon>
        <taxon>Sordaria</taxon>
    </lineage>
</organism>
<protein>
    <submittedName>
        <fullName evidence="4">Uncharacterized protein</fullName>
    </submittedName>
</protein>
<evidence type="ECO:0000313" key="4">
    <source>
        <dbReference type="EMBL" id="KAK3396636.1"/>
    </source>
</evidence>
<feature type="compositionally biased region" description="Low complexity" evidence="1">
    <location>
        <begin position="47"/>
        <end position="63"/>
    </location>
</feature>
<feature type="region of interest" description="Disordered" evidence="1">
    <location>
        <begin position="45"/>
        <end position="86"/>
    </location>
</feature>
<evidence type="ECO:0000256" key="3">
    <source>
        <dbReference type="SAM" id="SignalP"/>
    </source>
</evidence>
<proteinExistence type="predicted"/>
<evidence type="ECO:0000256" key="1">
    <source>
        <dbReference type="SAM" id="MobiDB-lite"/>
    </source>
</evidence>
<evidence type="ECO:0000313" key="5">
    <source>
        <dbReference type="Proteomes" id="UP001281003"/>
    </source>
</evidence>
<name>A0AAE0UA43_SORBR</name>
<dbReference type="AlphaFoldDB" id="A0AAE0UA43"/>
<feature type="chain" id="PRO_5041967386" evidence="3">
    <location>
        <begin position="23"/>
        <end position="174"/>
    </location>
</feature>
<accession>A0AAE0UA43</accession>
<reference evidence="4" key="1">
    <citation type="journal article" date="2023" name="Mol. Phylogenet. Evol.">
        <title>Genome-scale phylogeny and comparative genomics of the fungal order Sordariales.</title>
        <authorList>
            <person name="Hensen N."/>
            <person name="Bonometti L."/>
            <person name="Westerberg I."/>
            <person name="Brannstrom I.O."/>
            <person name="Guillou S."/>
            <person name="Cros-Aarteil S."/>
            <person name="Calhoun S."/>
            <person name="Haridas S."/>
            <person name="Kuo A."/>
            <person name="Mondo S."/>
            <person name="Pangilinan J."/>
            <person name="Riley R."/>
            <person name="LaButti K."/>
            <person name="Andreopoulos B."/>
            <person name="Lipzen A."/>
            <person name="Chen C."/>
            <person name="Yan M."/>
            <person name="Daum C."/>
            <person name="Ng V."/>
            <person name="Clum A."/>
            <person name="Steindorff A."/>
            <person name="Ohm R.A."/>
            <person name="Martin F."/>
            <person name="Silar P."/>
            <person name="Natvig D.O."/>
            <person name="Lalanne C."/>
            <person name="Gautier V."/>
            <person name="Ament-Velasquez S.L."/>
            <person name="Kruys A."/>
            <person name="Hutchinson M.I."/>
            <person name="Powell A.J."/>
            <person name="Barry K."/>
            <person name="Miller A.N."/>
            <person name="Grigoriev I.V."/>
            <person name="Debuchy R."/>
            <person name="Gladieux P."/>
            <person name="Hiltunen Thoren M."/>
            <person name="Johannesson H."/>
        </authorList>
    </citation>
    <scope>NUCLEOTIDE SEQUENCE</scope>
    <source>
        <strain evidence="4">FGSC 1904</strain>
    </source>
</reference>
<evidence type="ECO:0000256" key="2">
    <source>
        <dbReference type="SAM" id="Phobius"/>
    </source>
</evidence>
<keyword evidence="5" id="KW-1185">Reference proteome</keyword>
<comment type="caution">
    <text evidence="4">The sequence shown here is derived from an EMBL/GenBank/DDBJ whole genome shotgun (WGS) entry which is preliminary data.</text>
</comment>
<keyword evidence="2" id="KW-0472">Membrane</keyword>
<feature type="transmembrane region" description="Helical" evidence="2">
    <location>
        <begin position="137"/>
        <end position="158"/>
    </location>
</feature>